<evidence type="ECO:0000313" key="2">
    <source>
        <dbReference type="EMBL" id="GAA4832893.1"/>
    </source>
</evidence>
<dbReference type="EMBL" id="BAABJX010000026">
    <property type="protein sequence ID" value="GAA4832893.1"/>
    <property type="molecule type" value="Genomic_DNA"/>
</dbReference>
<dbReference type="InterPro" id="IPR001279">
    <property type="entry name" value="Metallo-B-lactamas"/>
</dbReference>
<organism evidence="2 3">
    <name type="scientific">Algivirga pacifica</name>
    <dbReference type="NCBI Taxonomy" id="1162670"/>
    <lineage>
        <taxon>Bacteria</taxon>
        <taxon>Pseudomonadati</taxon>
        <taxon>Bacteroidota</taxon>
        <taxon>Cytophagia</taxon>
        <taxon>Cytophagales</taxon>
        <taxon>Flammeovirgaceae</taxon>
        <taxon>Algivirga</taxon>
    </lineage>
</organism>
<protein>
    <submittedName>
        <fullName evidence="2">MBL fold metallo-hydrolase</fullName>
    </submittedName>
</protein>
<feature type="domain" description="Metallo-beta-lactamase" evidence="1">
    <location>
        <begin position="110"/>
        <end position="306"/>
    </location>
</feature>
<dbReference type="Proteomes" id="UP001500298">
    <property type="component" value="Unassembled WGS sequence"/>
</dbReference>
<dbReference type="PANTHER" id="PTHR15032">
    <property type="entry name" value="N-ACYL-PHOSPHATIDYLETHANOLAMINE-HYDROLYZING PHOSPHOLIPASE D"/>
    <property type="match status" value="1"/>
</dbReference>
<accession>A0ABP9DAK3</accession>
<dbReference type="InterPro" id="IPR024884">
    <property type="entry name" value="NAPE-PLD"/>
</dbReference>
<dbReference type="PANTHER" id="PTHR15032:SF4">
    <property type="entry name" value="N-ACYL-PHOSPHATIDYLETHANOLAMINE-HYDROLYZING PHOSPHOLIPASE D"/>
    <property type="match status" value="1"/>
</dbReference>
<dbReference type="Pfam" id="PF12706">
    <property type="entry name" value="Lactamase_B_2"/>
    <property type="match status" value="1"/>
</dbReference>
<proteinExistence type="predicted"/>
<sequence>MLSVISVGIAFLKGRQFGGKITKNDLERYQRSSNWKKGQFENLIETKMDINLGTMPGLIMRNMRDKRNRTPQDPLAILPLDRKRFQEDIDRPKFIWYGHSVLLLQVKGKNILIDPMFGPNAAPIAPFPSKRFSENTLDIIDRLPPIDLVLQTHDHYDHLDLDSITKLKNKVDHWWVAMGVERHLVRWEVKKEGIKEFDWWDTDSFQELEITFTPSRHFSGRGLKDRAKSLWGGWVIKSEEHSIYWSGDGGYGPHFKEVGERLGPFDWGFMECGQYDKLWQAIHLMPEESIWAAQDAKVDVAIPVHWAGFRLALHPWKEPVKRFVMEAESKGVNVAMPRLGEMVKMGEVPTFRWWEEY</sequence>
<dbReference type="SUPFAM" id="SSF56281">
    <property type="entry name" value="Metallo-hydrolase/oxidoreductase"/>
    <property type="match status" value="1"/>
</dbReference>
<keyword evidence="3" id="KW-1185">Reference proteome</keyword>
<comment type="caution">
    <text evidence="2">The sequence shown here is derived from an EMBL/GenBank/DDBJ whole genome shotgun (WGS) entry which is preliminary data.</text>
</comment>
<dbReference type="PIRSF" id="PIRSF038896">
    <property type="entry name" value="NAPE-PLD"/>
    <property type="match status" value="1"/>
</dbReference>
<dbReference type="Gene3D" id="3.60.15.10">
    <property type="entry name" value="Ribonuclease Z/Hydroxyacylglutathione hydrolase-like"/>
    <property type="match status" value="1"/>
</dbReference>
<dbReference type="InterPro" id="IPR036866">
    <property type="entry name" value="RibonucZ/Hydroxyglut_hydro"/>
</dbReference>
<evidence type="ECO:0000313" key="3">
    <source>
        <dbReference type="Proteomes" id="UP001500298"/>
    </source>
</evidence>
<gene>
    <name evidence="2" type="ORF">GCM10023331_17700</name>
</gene>
<evidence type="ECO:0000259" key="1">
    <source>
        <dbReference type="Pfam" id="PF12706"/>
    </source>
</evidence>
<name>A0ABP9DAK3_9BACT</name>
<reference evidence="3" key="1">
    <citation type="journal article" date="2019" name="Int. J. Syst. Evol. Microbiol.">
        <title>The Global Catalogue of Microorganisms (GCM) 10K type strain sequencing project: providing services to taxonomists for standard genome sequencing and annotation.</title>
        <authorList>
            <consortium name="The Broad Institute Genomics Platform"/>
            <consortium name="The Broad Institute Genome Sequencing Center for Infectious Disease"/>
            <person name="Wu L."/>
            <person name="Ma J."/>
        </authorList>
    </citation>
    <scope>NUCLEOTIDE SEQUENCE [LARGE SCALE GENOMIC DNA]</scope>
    <source>
        <strain evidence="3">JCM 18326</strain>
    </source>
</reference>